<accession>A0A4R7EWC4</accession>
<dbReference type="AlphaFoldDB" id="A0A4R7EWC4"/>
<evidence type="ECO:0008006" key="4">
    <source>
        <dbReference type="Google" id="ProtNLM"/>
    </source>
</evidence>
<gene>
    <name evidence="2" type="ORF">C8P70_11238</name>
</gene>
<evidence type="ECO:0000313" key="2">
    <source>
        <dbReference type="EMBL" id="TDS58207.1"/>
    </source>
</evidence>
<protein>
    <recommendedName>
        <fullName evidence="4">AhpC/TSA family protein</fullName>
    </recommendedName>
</protein>
<reference evidence="2 3" key="1">
    <citation type="submission" date="2019-03" db="EMBL/GenBank/DDBJ databases">
        <title>Genomic Encyclopedia of Archaeal and Bacterial Type Strains, Phase II (KMG-II): from individual species to whole genera.</title>
        <authorList>
            <person name="Goeker M."/>
        </authorList>
    </citation>
    <scope>NUCLEOTIDE SEQUENCE [LARGE SCALE GENOMIC DNA]</scope>
    <source>
        <strain evidence="2 3">DSM 28213</strain>
    </source>
</reference>
<keyword evidence="1" id="KW-1133">Transmembrane helix</keyword>
<dbReference type="Proteomes" id="UP000295215">
    <property type="component" value="Unassembled WGS sequence"/>
</dbReference>
<evidence type="ECO:0000256" key="1">
    <source>
        <dbReference type="SAM" id="Phobius"/>
    </source>
</evidence>
<sequence length="191" mass="22479">MKKFLKITGISIISLLLLLIAFVYFFVNNENINYQTQMSTITHPTVQEHMADKPFVLFVLSSTCGGVDSEEGMKWIKKDIEMCKENKIDYLIVFDDLHCYSMDDRIKEFAERRDFKESFYFIDPLAYKENIKIIDQGRRMKDFLSNLIPDVSVVGGYPQYFYFEKGIYKGNSFGYLDKGVKKFFNMDLIYN</sequence>
<keyword evidence="1" id="KW-0472">Membrane</keyword>
<proteinExistence type="predicted"/>
<comment type="caution">
    <text evidence="2">The sequence shown here is derived from an EMBL/GenBank/DDBJ whole genome shotgun (WGS) entry which is preliminary data.</text>
</comment>
<keyword evidence="1" id="KW-0812">Transmembrane</keyword>
<keyword evidence="3" id="KW-1185">Reference proteome</keyword>
<organism evidence="2 3">
    <name type="scientific">Myroides indicus</name>
    <dbReference type="NCBI Taxonomy" id="1323422"/>
    <lineage>
        <taxon>Bacteria</taxon>
        <taxon>Pseudomonadati</taxon>
        <taxon>Bacteroidota</taxon>
        <taxon>Flavobacteriia</taxon>
        <taxon>Flavobacteriales</taxon>
        <taxon>Flavobacteriaceae</taxon>
        <taxon>Myroides</taxon>
    </lineage>
</organism>
<feature type="transmembrane region" description="Helical" evidence="1">
    <location>
        <begin position="7"/>
        <end position="27"/>
    </location>
</feature>
<dbReference type="EMBL" id="SOAG01000012">
    <property type="protein sequence ID" value="TDS58207.1"/>
    <property type="molecule type" value="Genomic_DNA"/>
</dbReference>
<dbReference type="RefSeq" id="WP_133712524.1">
    <property type="nucleotide sequence ID" value="NZ_SOAG01000012.1"/>
</dbReference>
<name>A0A4R7EWC4_9FLAO</name>
<evidence type="ECO:0000313" key="3">
    <source>
        <dbReference type="Proteomes" id="UP000295215"/>
    </source>
</evidence>